<name>A0A1G4HI36_PLAVI</name>
<dbReference type="VEuPathDB" id="PlasmoDB:PVPAM_130011700"/>
<dbReference type="VEuPathDB" id="PlasmoDB:PVP01_0000280"/>
<reference evidence="1 2" key="1">
    <citation type="submission" date="2016-07" db="EMBL/GenBank/DDBJ databases">
        <authorList>
            <consortium name="Pathogen Informatics"/>
        </authorList>
    </citation>
    <scope>NUCLEOTIDE SEQUENCE [LARGE SCALE GENOMIC DNA]</scope>
</reference>
<evidence type="ECO:0008006" key="3">
    <source>
        <dbReference type="Google" id="ProtNLM"/>
    </source>
</evidence>
<sequence length="294" mass="34605">MAPLVLTDYDFFKEIETYLKNEQEVEKTFEPVSTSEACDSFKKDYDFEKVINPEIICKKFKNLFNTLSSFKRNLQSSAYYDNDCRFINYWLNDKLRHDGINDSNYVKKFYDKLKEDNAFDKKKLLNDKIYDINYVDLKNLRVLYNLYDNLYKITAIIGNKPVSKSYTCAYYTSTCVEEYKEAKILCNDESSTFWGALNNFRDSYLSVKNDPNDEKGCHLNTSGKLPTDQEILSYRSIVLGGKRPWTKDKIRKLIKGGSNKNEWENQLIHSDIEKKKVHLDKDKYNIEYRSGGNL</sequence>
<dbReference type="AlphaFoldDB" id="A0A1G4HI36"/>
<dbReference type="Proteomes" id="UP000305196">
    <property type="component" value="Chromosome 13"/>
</dbReference>
<evidence type="ECO:0000313" key="2">
    <source>
        <dbReference type="Proteomes" id="UP000305196"/>
    </source>
</evidence>
<protein>
    <recommendedName>
        <fullName evidence="3">VIR protein</fullName>
    </recommendedName>
</protein>
<organism evidence="1 2">
    <name type="scientific">Plasmodium vivax</name>
    <name type="common">malaria parasite P. vivax</name>
    <dbReference type="NCBI Taxonomy" id="5855"/>
    <lineage>
        <taxon>Eukaryota</taxon>
        <taxon>Sar</taxon>
        <taxon>Alveolata</taxon>
        <taxon>Apicomplexa</taxon>
        <taxon>Aconoidasida</taxon>
        <taxon>Haemosporida</taxon>
        <taxon>Plasmodiidae</taxon>
        <taxon>Plasmodium</taxon>
        <taxon>Plasmodium (Plasmodium)</taxon>
    </lineage>
</organism>
<dbReference type="VEuPathDB" id="PlasmoDB:PVW1_130007000"/>
<evidence type="ECO:0000313" key="1">
    <source>
        <dbReference type="EMBL" id="SCO74583.1"/>
    </source>
</evidence>
<proteinExistence type="predicted"/>
<gene>
    <name evidence="1" type="ORF">PVC01_130006700</name>
</gene>
<accession>A0A1G4HI36</accession>
<dbReference type="EMBL" id="LT615268">
    <property type="protein sequence ID" value="SCO74583.1"/>
    <property type="molecule type" value="Genomic_DNA"/>
</dbReference>